<protein>
    <submittedName>
        <fullName evidence="2">DUF1963 domain-containing protein</fullName>
    </submittedName>
</protein>
<dbReference type="PANTHER" id="PTHR36436:SF6">
    <property type="entry name" value="SLL5081 PROTEIN"/>
    <property type="match status" value="1"/>
</dbReference>
<dbReference type="AlphaFoldDB" id="A0A9X1F8C7"/>
<reference evidence="2" key="1">
    <citation type="submission" date="2021-04" db="EMBL/GenBank/DDBJ databases">
        <authorList>
            <person name="Pira H."/>
            <person name="Risdian C."/>
            <person name="Wink J."/>
        </authorList>
    </citation>
    <scope>NUCLEOTIDE SEQUENCE</scope>
    <source>
        <strain evidence="2">WHY3</strain>
    </source>
</reference>
<dbReference type="InterPro" id="IPR015315">
    <property type="entry name" value="DUF1963"/>
</dbReference>
<dbReference type="PANTHER" id="PTHR36436">
    <property type="entry name" value="SLL5081 PROTEIN"/>
    <property type="match status" value="1"/>
</dbReference>
<accession>A0A9X1F8C7</accession>
<dbReference type="RefSeq" id="WP_218546011.1">
    <property type="nucleotide sequence ID" value="NZ_JAGSPD010000006.1"/>
</dbReference>
<keyword evidence="1" id="KW-0175">Coiled coil</keyword>
<dbReference type="Proteomes" id="UP001138894">
    <property type="component" value="Unassembled WGS sequence"/>
</dbReference>
<keyword evidence="3" id="KW-1185">Reference proteome</keyword>
<name>A0A9X1F8C7_9FLAO</name>
<dbReference type="Pfam" id="PF09234">
    <property type="entry name" value="DUF1963"/>
    <property type="match status" value="1"/>
</dbReference>
<dbReference type="EMBL" id="JAGSPD010000006">
    <property type="protein sequence ID" value="MBV7269342.1"/>
    <property type="molecule type" value="Genomic_DNA"/>
</dbReference>
<organism evidence="2 3">
    <name type="scientific">Winogradskyella luteola</name>
    <dbReference type="NCBI Taxonomy" id="2828330"/>
    <lineage>
        <taxon>Bacteria</taxon>
        <taxon>Pseudomonadati</taxon>
        <taxon>Bacteroidota</taxon>
        <taxon>Flavobacteriia</taxon>
        <taxon>Flavobacteriales</taxon>
        <taxon>Flavobacteriaceae</taxon>
        <taxon>Winogradskyella</taxon>
    </lineage>
</organism>
<proteinExistence type="predicted"/>
<comment type="caution">
    <text evidence="2">The sequence shown here is derived from an EMBL/GenBank/DDBJ whole genome shotgun (WGS) entry which is preliminary data.</text>
</comment>
<evidence type="ECO:0000256" key="1">
    <source>
        <dbReference type="SAM" id="Coils"/>
    </source>
</evidence>
<sequence length="270" mass="32067">MYEIVKKHIVEEYKSDHHLLLSLIKSNIGIRKSEHKSISKFGGAPLLPRRFDIKEYLEKPLSFLCQIFVDEFQSLDEYKYLKKGTILYFFINPNLSYPIKKEDFKVFSLPYHKDFSKHKDSNQLVFDELFLEFFSHYNFPSYQSYVMEKVEKDNFELDEEIEEIQDFINTYNNLTLDSEGSQLFGNPQAIQGTVSLHWAINSLRLNYNFSEKELLKIRKEEEEFILLLQLDVSDIKFTEVFGDGVFYFGIKKQDIVNNIFNNIELVYQST</sequence>
<evidence type="ECO:0000313" key="2">
    <source>
        <dbReference type="EMBL" id="MBV7269342.1"/>
    </source>
</evidence>
<gene>
    <name evidence="2" type="ORF">KCG49_09095</name>
</gene>
<evidence type="ECO:0000313" key="3">
    <source>
        <dbReference type="Proteomes" id="UP001138894"/>
    </source>
</evidence>
<feature type="coiled-coil region" evidence="1">
    <location>
        <begin position="147"/>
        <end position="220"/>
    </location>
</feature>